<dbReference type="EMBL" id="WLYX01000001">
    <property type="protein sequence ID" value="MTD34129.1"/>
    <property type="molecule type" value="Genomic_DNA"/>
</dbReference>
<dbReference type="CDD" id="cd00085">
    <property type="entry name" value="HNHc"/>
    <property type="match status" value="1"/>
</dbReference>
<dbReference type="Proteomes" id="UP000446658">
    <property type="component" value="Unassembled WGS sequence"/>
</dbReference>
<gene>
    <name evidence="2" type="ORF">GKE73_17085</name>
</gene>
<name>A0A844GEP5_9NEIS</name>
<dbReference type="RefSeq" id="WP_230371312.1">
    <property type="nucleotide sequence ID" value="NZ_WLYX01000001.1"/>
</dbReference>
<dbReference type="InterPro" id="IPR003615">
    <property type="entry name" value="HNH_nuc"/>
</dbReference>
<protein>
    <recommendedName>
        <fullName evidence="1">HNH nuclease domain-containing protein</fullName>
    </recommendedName>
</protein>
<accession>A0A844GEP5</accession>
<evidence type="ECO:0000259" key="1">
    <source>
        <dbReference type="SMART" id="SM00507"/>
    </source>
</evidence>
<feature type="domain" description="HNH nuclease" evidence="1">
    <location>
        <begin position="13"/>
        <end position="62"/>
    </location>
</feature>
<evidence type="ECO:0000313" key="3">
    <source>
        <dbReference type="Proteomes" id="UP000446658"/>
    </source>
</evidence>
<dbReference type="SMART" id="SM00507">
    <property type="entry name" value="HNHc"/>
    <property type="match status" value="1"/>
</dbReference>
<evidence type="ECO:0000313" key="2">
    <source>
        <dbReference type="EMBL" id="MTD34129.1"/>
    </source>
</evidence>
<comment type="caution">
    <text evidence="2">The sequence shown here is derived from an EMBL/GenBank/DDBJ whole genome shotgun (WGS) entry which is preliminary data.</text>
</comment>
<keyword evidence="3" id="KW-1185">Reference proteome</keyword>
<sequence length="228" mass="26939">MTYEQERPNIPAEIKRQVMTEAGHRCIVQHCHEHIVEIHHIDENRENNDPNNLAVLCDKHHKLAHSKSISRMDLRKYKELLLNQNQSPSVHSSEHDRQLLKEINGIFSYETILLIKNEHFGRFVKDEVIHPLYQLSFREKDPLFKFSDQNLESLRLDVMNNVTKLMHHFSQRSVGSTGGYEYIDISKIRSTHPEMVDYWIKYSENTVNLAQDFCNSMLRLRAELINYA</sequence>
<proteinExistence type="predicted"/>
<organism evidence="2 3">
    <name type="scientific">Paludibacterium denitrificans</name>
    <dbReference type="NCBI Taxonomy" id="2675226"/>
    <lineage>
        <taxon>Bacteria</taxon>
        <taxon>Pseudomonadati</taxon>
        <taxon>Pseudomonadota</taxon>
        <taxon>Betaproteobacteria</taxon>
        <taxon>Neisseriales</taxon>
        <taxon>Chromobacteriaceae</taxon>
        <taxon>Paludibacterium</taxon>
    </lineage>
</organism>
<reference evidence="2 3" key="1">
    <citation type="submission" date="2019-11" db="EMBL/GenBank/DDBJ databases">
        <title>Draft genome sequence of Paludibacterium sp. dN18-1.</title>
        <authorList>
            <person name="Im W.-T."/>
        </authorList>
    </citation>
    <scope>NUCLEOTIDE SEQUENCE [LARGE SCALE GENOMIC DNA]</scope>
    <source>
        <strain evidence="3">dN 18-1</strain>
    </source>
</reference>
<dbReference type="AlphaFoldDB" id="A0A844GEP5"/>